<evidence type="ECO:0000313" key="7">
    <source>
        <dbReference type="EMBL" id="SUZ53457.1"/>
    </source>
</evidence>
<dbReference type="Pfam" id="PF00266">
    <property type="entry name" value="Aminotran_5"/>
    <property type="match status" value="1"/>
</dbReference>
<dbReference type="PANTHER" id="PTHR21152:SF40">
    <property type="entry name" value="ALANINE--GLYOXYLATE AMINOTRANSFERASE"/>
    <property type="match status" value="1"/>
</dbReference>
<feature type="domain" description="Aminotransferase class V" evidence="6">
    <location>
        <begin position="47"/>
        <end position="344"/>
    </location>
</feature>
<evidence type="ECO:0000256" key="2">
    <source>
        <dbReference type="ARBA" id="ARBA00009236"/>
    </source>
</evidence>
<dbReference type="InterPro" id="IPR024169">
    <property type="entry name" value="SP_NH2Trfase/AEP_transaminase"/>
</dbReference>
<sequence>MTSNGQSIGQLRHEPRVLLGPGPSNVHPRVFQAMTSPILGYLDPDFLAVMDDSMELLRHLFQTKNEVAITLPGTGMSGMEASICNVVEPGDEVIVGIHGFFGQRMAEIVERHGGTAIRVEVDFGDVVQVSQIADALDQHPDAKMVGVVHGETSSGVGQPLSELGDLVRSRDKLFLVDTVCSLGGSDIRVDEFNIDICYSGGQKCIGGPAGISCITLNDRAMSLIESRTKSVDTWYLDLALICKYWFGDRVYHHTAPGPMVFALREALRMIQEEGLQERFARHQRCGDLLKKELTGMGLELFGDPAHRLPMLTCVLIPDGVDDAVVRKRLLDEYRIEIVGGFGSLKGKAWRIGLMGYSCQERHVHYLIAALREILGR</sequence>
<dbReference type="InterPro" id="IPR000192">
    <property type="entry name" value="Aminotrans_V_dom"/>
</dbReference>
<dbReference type="SUPFAM" id="SSF53383">
    <property type="entry name" value="PLP-dependent transferases"/>
    <property type="match status" value="1"/>
</dbReference>
<dbReference type="Gene3D" id="3.90.1150.10">
    <property type="entry name" value="Aspartate Aminotransferase, domain 1"/>
    <property type="match status" value="1"/>
</dbReference>
<gene>
    <name evidence="7" type="ORF">METZ01_LOCUS6311</name>
</gene>
<evidence type="ECO:0000259" key="6">
    <source>
        <dbReference type="Pfam" id="PF00266"/>
    </source>
</evidence>
<protein>
    <recommendedName>
        <fullName evidence="6">Aminotransferase class V domain-containing protein</fullName>
    </recommendedName>
</protein>
<dbReference type="GO" id="GO:0005777">
    <property type="term" value="C:peroxisome"/>
    <property type="evidence" value="ECO:0007669"/>
    <property type="project" value="TreeGrafter"/>
</dbReference>
<evidence type="ECO:0000256" key="4">
    <source>
        <dbReference type="ARBA" id="ARBA00022679"/>
    </source>
</evidence>
<dbReference type="GO" id="GO:0004760">
    <property type="term" value="F:L-serine-pyruvate transaminase activity"/>
    <property type="evidence" value="ECO:0007669"/>
    <property type="project" value="TreeGrafter"/>
</dbReference>
<dbReference type="FunFam" id="3.40.640.10:FF:000027">
    <property type="entry name" value="Serine--pyruvate aminotransferase, mitochondrial"/>
    <property type="match status" value="1"/>
</dbReference>
<organism evidence="7">
    <name type="scientific">marine metagenome</name>
    <dbReference type="NCBI Taxonomy" id="408172"/>
    <lineage>
        <taxon>unclassified sequences</taxon>
        <taxon>metagenomes</taxon>
        <taxon>ecological metagenomes</taxon>
    </lineage>
</organism>
<dbReference type="EMBL" id="UINC01000333">
    <property type="protein sequence ID" value="SUZ53457.1"/>
    <property type="molecule type" value="Genomic_DNA"/>
</dbReference>
<keyword evidence="3" id="KW-0032">Aminotransferase</keyword>
<comment type="cofactor">
    <cofactor evidence="1">
        <name>pyridoxal 5'-phosphate</name>
        <dbReference type="ChEBI" id="CHEBI:597326"/>
    </cofactor>
</comment>
<evidence type="ECO:0000256" key="1">
    <source>
        <dbReference type="ARBA" id="ARBA00001933"/>
    </source>
</evidence>
<accession>A0A381NG05</accession>
<evidence type="ECO:0000256" key="5">
    <source>
        <dbReference type="ARBA" id="ARBA00022898"/>
    </source>
</evidence>
<dbReference type="PANTHER" id="PTHR21152">
    <property type="entry name" value="AMINOTRANSFERASE CLASS V"/>
    <property type="match status" value="1"/>
</dbReference>
<dbReference type="Gene3D" id="3.40.640.10">
    <property type="entry name" value="Type I PLP-dependent aspartate aminotransferase-like (Major domain)"/>
    <property type="match status" value="1"/>
</dbReference>
<dbReference type="PIRSF" id="PIRSF000524">
    <property type="entry name" value="SPT"/>
    <property type="match status" value="1"/>
</dbReference>
<comment type="similarity">
    <text evidence="2">Belongs to the class-V pyridoxal-phosphate-dependent aminotransferase family.</text>
</comment>
<keyword evidence="4" id="KW-0808">Transferase</keyword>
<dbReference type="GO" id="GO:0019265">
    <property type="term" value="P:glycine biosynthetic process, by transamination of glyoxylate"/>
    <property type="evidence" value="ECO:0007669"/>
    <property type="project" value="TreeGrafter"/>
</dbReference>
<dbReference type="InterPro" id="IPR015421">
    <property type="entry name" value="PyrdxlP-dep_Trfase_major"/>
</dbReference>
<name>A0A381NG05_9ZZZZ</name>
<dbReference type="AlphaFoldDB" id="A0A381NG05"/>
<dbReference type="GO" id="GO:0008453">
    <property type="term" value="F:alanine-glyoxylate transaminase activity"/>
    <property type="evidence" value="ECO:0007669"/>
    <property type="project" value="TreeGrafter"/>
</dbReference>
<evidence type="ECO:0000256" key="3">
    <source>
        <dbReference type="ARBA" id="ARBA00022576"/>
    </source>
</evidence>
<dbReference type="InterPro" id="IPR015422">
    <property type="entry name" value="PyrdxlP-dep_Trfase_small"/>
</dbReference>
<proteinExistence type="inferred from homology"/>
<keyword evidence="5" id="KW-0663">Pyridoxal phosphate</keyword>
<dbReference type="InterPro" id="IPR015424">
    <property type="entry name" value="PyrdxlP-dep_Trfase"/>
</dbReference>
<reference evidence="7" key="1">
    <citation type="submission" date="2018-05" db="EMBL/GenBank/DDBJ databases">
        <authorList>
            <person name="Lanie J.A."/>
            <person name="Ng W.-L."/>
            <person name="Kazmierczak K.M."/>
            <person name="Andrzejewski T.M."/>
            <person name="Davidsen T.M."/>
            <person name="Wayne K.J."/>
            <person name="Tettelin H."/>
            <person name="Glass J.I."/>
            <person name="Rusch D."/>
            <person name="Podicherti R."/>
            <person name="Tsui H.-C.T."/>
            <person name="Winkler M.E."/>
        </authorList>
    </citation>
    <scope>NUCLEOTIDE SEQUENCE</scope>
</reference>
<dbReference type="CDD" id="cd06451">
    <property type="entry name" value="AGAT_like"/>
    <property type="match status" value="1"/>
</dbReference>